<sequence length="118" mass="12895">MSSYTGMDAATGRAIHDDDHIRQSIARILTTPRGSRIERREFGSILPDLIDRPLNGKTRMQAMATTVMALAAWEPRIELTRVLLQTGTGAAAGALTIDIDARRRAGGQPLQFAIPLRN</sequence>
<organism evidence="2 3">
    <name type="scientific">Chromobacterium sphagni</name>
    <dbReference type="NCBI Taxonomy" id="1903179"/>
    <lineage>
        <taxon>Bacteria</taxon>
        <taxon>Pseudomonadati</taxon>
        <taxon>Pseudomonadota</taxon>
        <taxon>Betaproteobacteria</taxon>
        <taxon>Neisseriales</taxon>
        <taxon>Chromobacteriaceae</taxon>
        <taxon>Chromobacterium</taxon>
    </lineage>
</organism>
<evidence type="ECO:0000313" key="2">
    <source>
        <dbReference type="EMBL" id="OHX19843.1"/>
    </source>
</evidence>
<feature type="domain" description="IraD/Gp25-like" evidence="1">
    <location>
        <begin position="18"/>
        <end position="105"/>
    </location>
</feature>
<dbReference type="InterPro" id="IPR007048">
    <property type="entry name" value="IraD/Gp25-like"/>
</dbReference>
<keyword evidence="3" id="KW-1185">Reference proteome</keyword>
<dbReference type="Proteomes" id="UP000180280">
    <property type="component" value="Unassembled WGS sequence"/>
</dbReference>
<comment type="caution">
    <text evidence="2">The sequence shown here is derived from an EMBL/GenBank/DDBJ whole genome shotgun (WGS) entry which is preliminary data.</text>
</comment>
<protein>
    <recommendedName>
        <fullName evidence="1">IraD/Gp25-like domain-containing protein</fullName>
    </recommendedName>
</protein>
<accession>A0ABX3CCF5</accession>
<dbReference type="EMBL" id="MKCT01000024">
    <property type="protein sequence ID" value="OHX19843.1"/>
    <property type="molecule type" value="Genomic_DNA"/>
</dbReference>
<dbReference type="Pfam" id="PF04965">
    <property type="entry name" value="GPW_gp25"/>
    <property type="match status" value="1"/>
</dbReference>
<reference evidence="2 3" key="1">
    <citation type="submission" date="2016-09" db="EMBL/GenBank/DDBJ databases">
        <title>Chromobacterium muskegensis sp. nov., an insecticidal bacterium isolated from Sphagnum bogs.</title>
        <authorList>
            <person name="Sparks M.E."/>
            <person name="Blackburn M.B."/>
            <person name="Gundersen-Rindal D.E."/>
            <person name="Mitchell A."/>
            <person name="Farrar R."/>
            <person name="Kuhar D."/>
        </authorList>
    </citation>
    <scope>NUCLEOTIDE SEQUENCE [LARGE SCALE GENOMIC DNA]</scope>
    <source>
        <strain evidence="2 3">14B-1</strain>
    </source>
</reference>
<dbReference type="Gene3D" id="3.10.450.40">
    <property type="match status" value="1"/>
</dbReference>
<dbReference type="SUPFAM" id="SSF160719">
    <property type="entry name" value="gpW/gp25-like"/>
    <property type="match status" value="1"/>
</dbReference>
<name>A0ABX3CCF5_9NEIS</name>
<gene>
    <name evidence="2" type="ORF">BI344_16485</name>
</gene>
<dbReference type="RefSeq" id="WP_071113212.1">
    <property type="nucleotide sequence ID" value="NZ_MKCT01000024.1"/>
</dbReference>
<evidence type="ECO:0000259" key="1">
    <source>
        <dbReference type="Pfam" id="PF04965"/>
    </source>
</evidence>
<proteinExistence type="predicted"/>
<evidence type="ECO:0000313" key="3">
    <source>
        <dbReference type="Proteomes" id="UP000180280"/>
    </source>
</evidence>